<sequence length="122" mass="14077">MPMRIFNVKNGSYTEQQIKKLIDEGIVRLPMFEKEMGIIDFCLDLEIVRNPKGENYVLIISGYLDRLKEYINDDLNEITKQELNLILPKGKVINFAGTHELIEDAGYQLTLIDGNYREVVLA</sequence>
<organism evidence="1 2">
    <name type="scientific">Bacillus cereus</name>
    <dbReference type="NCBI Taxonomy" id="1396"/>
    <lineage>
        <taxon>Bacteria</taxon>
        <taxon>Bacillati</taxon>
        <taxon>Bacillota</taxon>
        <taxon>Bacilli</taxon>
        <taxon>Bacillales</taxon>
        <taxon>Bacillaceae</taxon>
        <taxon>Bacillus</taxon>
        <taxon>Bacillus cereus group</taxon>
    </lineage>
</organism>
<evidence type="ECO:0000313" key="1">
    <source>
        <dbReference type="EMBL" id="OOR07656.1"/>
    </source>
</evidence>
<protein>
    <submittedName>
        <fullName evidence="1">Uncharacterized protein</fullName>
    </submittedName>
</protein>
<evidence type="ECO:0000313" key="2">
    <source>
        <dbReference type="Proteomes" id="UP000190906"/>
    </source>
</evidence>
<name>A0A1S9TC86_BACCE</name>
<gene>
    <name evidence="1" type="ORF">BW897_30135</name>
</gene>
<comment type="caution">
    <text evidence="1">The sequence shown here is derived from an EMBL/GenBank/DDBJ whole genome shotgun (WGS) entry which is preliminary data.</text>
</comment>
<dbReference type="RefSeq" id="WP_078205699.1">
    <property type="nucleotide sequence ID" value="NZ_MUAJ01000065.1"/>
</dbReference>
<dbReference type="Proteomes" id="UP000190906">
    <property type="component" value="Unassembled WGS sequence"/>
</dbReference>
<dbReference type="AlphaFoldDB" id="A0A1S9TC86"/>
<accession>A0A1S9TC86</accession>
<proteinExistence type="predicted"/>
<reference evidence="1 2" key="1">
    <citation type="submission" date="2017-01" db="EMBL/GenBank/DDBJ databases">
        <title>Bacillus cereus isolates.</title>
        <authorList>
            <person name="Beno S.M."/>
        </authorList>
    </citation>
    <scope>NUCLEOTIDE SEQUENCE [LARGE SCALE GENOMIC DNA]</scope>
    <source>
        <strain evidence="1 2">FSL H8-0485</strain>
    </source>
</reference>
<dbReference type="EMBL" id="MUAJ01000065">
    <property type="protein sequence ID" value="OOR07656.1"/>
    <property type="molecule type" value="Genomic_DNA"/>
</dbReference>